<keyword evidence="3" id="KW-0813">Transport</keyword>
<dbReference type="PROSITE" id="PS00211">
    <property type="entry name" value="ABC_TRANSPORTER_1"/>
    <property type="match status" value="1"/>
</dbReference>
<dbReference type="FunFam" id="3.40.50.300:FF:000140">
    <property type="entry name" value="Lipid A export ATP-binding/permease protein MsbA"/>
    <property type="match status" value="1"/>
</dbReference>
<comment type="subcellular location">
    <subcellularLocation>
        <location evidence="1">Endomembrane system</location>
        <topology evidence="1">Multi-pass membrane protein</topology>
    </subcellularLocation>
</comment>
<dbReference type="EMBL" id="BLQM01000105">
    <property type="protein sequence ID" value="GMH64185.1"/>
    <property type="molecule type" value="Genomic_DNA"/>
</dbReference>
<dbReference type="Gene3D" id="3.40.50.300">
    <property type="entry name" value="P-loop containing nucleotide triphosphate hydrolases"/>
    <property type="match status" value="1"/>
</dbReference>
<feature type="domain" description="ABC transmembrane type-1" evidence="13">
    <location>
        <begin position="252"/>
        <end position="557"/>
    </location>
</feature>
<dbReference type="SUPFAM" id="SSF90123">
    <property type="entry name" value="ABC transporter transmembrane region"/>
    <property type="match status" value="1"/>
</dbReference>
<dbReference type="GO" id="GO:0016887">
    <property type="term" value="F:ATP hydrolysis activity"/>
    <property type="evidence" value="ECO:0007669"/>
    <property type="project" value="InterPro"/>
</dbReference>
<dbReference type="GO" id="GO:0015421">
    <property type="term" value="F:ABC-type oligopeptide transporter activity"/>
    <property type="evidence" value="ECO:0007669"/>
    <property type="project" value="TreeGrafter"/>
</dbReference>
<dbReference type="InterPro" id="IPR003439">
    <property type="entry name" value="ABC_transporter-like_ATP-bd"/>
</dbReference>
<keyword evidence="6" id="KW-0067">ATP-binding</keyword>
<evidence type="ECO:0000256" key="9">
    <source>
        <dbReference type="ARBA" id="ARBA00023136"/>
    </source>
</evidence>
<feature type="domain" description="ABC transporter" evidence="12">
    <location>
        <begin position="592"/>
        <end position="829"/>
    </location>
</feature>
<dbReference type="AlphaFoldDB" id="A0A9W7A6B3"/>
<evidence type="ECO:0000256" key="4">
    <source>
        <dbReference type="ARBA" id="ARBA00022692"/>
    </source>
</evidence>
<evidence type="ECO:0000256" key="8">
    <source>
        <dbReference type="ARBA" id="ARBA00022989"/>
    </source>
</evidence>
<evidence type="ECO:0000256" key="10">
    <source>
        <dbReference type="SAM" id="MobiDB-lite"/>
    </source>
</evidence>
<feature type="region of interest" description="Disordered" evidence="10">
    <location>
        <begin position="165"/>
        <end position="184"/>
    </location>
</feature>
<gene>
    <name evidence="14" type="ORF">TL16_g03905</name>
</gene>
<dbReference type="PROSITE" id="PS50929">
    <property type="entry name" value="ABC_TM1F"/>
    <property type="match status" value="1"/>
</dbReference>
<accession>A0A9W7A6B3</accession>
<dbReference type="PANTHER" id="PTHR43394">
    <property type="entry name" value="ATP-DEPENDENT PERMEASE MDL1, MITOCHONDRIAL"/>
    <property type="match status" value="1"/>
</dbReference>
<evidence type="ECO:0000256" key="3">
    <source>
        <dbReference type="ARBA" id="ARBA00022448"/>
    </source>
</evidence>
<evidence type="ECO:0000256" key="1">
    <source>
        <dbReference type="ARBA" id="ARBA00004127"/>
    </source>
</evidence>
<name>A0A9W7A6B3_9STRA</name>
<dbReference type="Pfam" id="PF00664">
    <property type="entry name" value="ABC_membrane"/>
    <property type="match status" value="1"/>
</dbReference>
<feature type="region of interest" description="Disordered" evidence="10">
    <location>
        <begin position="1"/>
        <end position="23"/>
    </location>
</feature>
<keyword evidence="5" id="KW-0547">Nucleotide-binding</keyword>
<dbReference type="SUPFAM" id="SSF51101">
    <property type="entry name" value="Mannose-binding lectins"/>
    <property type="match status" value="1"/>
</dbReference>
<keyword evidence="9 11" id="KW-0472">Membrane</keyword>
<dbReference type="InterPro" id="IPR011527">
    <property type="entry name" value="ABC1_TM_dom"/>
</dbReference>
<dbReference type="PROSITE" id="PS50893">
    <property type="entry name" value="ABC_TRANSPORTER_2"/>
    <property type="match status" value="1"/>
</dbReference>
<evidence type="ECO:0000256" key="11">
    <source>
        <dbReference type="SAM" id="Phobius"/>
    </source>
</evidence>
<dbReference type="GO" id="GO:0016020">
    <property type="term" value="C:membrane"/>
    <property type="evidence" value="ECO:0007669"/>
    <property type="project" value="InterPro"/>
</dbReference>
<dbReference type="InterPro" id="IPR001229">
    <property type="entry name" value="Jacalin-like_lectin_dom"/>
</dbReference>
<keyword evidence="8 11" id="KW-1133">Transmembrane helix</keyword>
<evidence type="ECO:0000259" key="13">
    <source>
        <dbReference type="PROSITE" id="PS50929"/>
    </source>
</evidence>
<dbReference type="SUPFAM" id="SSF52540">
    <property type="entry name" value="P-loop containing nucleoside triphosphate hydrolases"/>
    <property type="match status" value="1"/>
</dbReference>
<evidence type="ECO:0000256" key="2">
    <source>
        <dbReference type="ARBA" id="ARBA00006493"/>
    </source>
</evidence>
<dbReference type="Gene3D" id="1.20.1560.10">
    <property type="entry name" value="ABC transporter type 1, transmembrane domain"/>
    <property type="match status" value="1"/>
</dbReference>
<dbReference type="InterPro" id="IPR036404">
    <property type="entry name" value="Jacalin-like_lectin_dom_sf"/>
</dbReference>
<dbReference type="PANTHER" id="PTHR43394:SF1">
    <property type="entry name" value="ATP-BINDING CASSETTE SUB-FAMILY B MEMBER 10, MITOCHONDRIAL"/>
    <property type="match status" value="1"/>
</dbReference>
<evidence type="ECO:0000256" key="5">
    <source>
        <dbReference type="ARBA" id="ARBA00022741"/>
    </source>
</evidence>
<comment type="similarity">
    <text evidence="2">Belongs to the ABC transporter superfamily. ABCB family. MHC peptide exporter (TC 3.A.1.209) subfamily.</text>
</comment>
<comment type="caution">
    <text evidence="14">The sequence shown here is derived from an EMBL/GenBank/DDBJ whole genome shotgun (WGS) entry which is preliminary data.</text>
</comment>
<dbReference type="GO" id="GO:0012505">
    <property type="term" value="C:endomembrane system"/>
    <property type="evidence" value="ECO:0007669"/>
    <property type="project" value="UniProtKB-SubCell"/>
</dbReference>
<dbReference type="InterPro" id="IPR017871">
    <property type="entry name" value="ABC_transporter-like_CS"/>
</dbReference>
<keyword evidence="7" id="KW-1278">Translocase</keyword>
<dbReference type="InterPro" id="IPR027417">
    <property type="entry name" value="P-loop_NTPase"/>
</dbReference>
<dbReference type="SMART" id="SM00382">
    <property type="entry name" value="AAA"/>
    <property type="match status" value="1"/>
</dbReference>
<evidence type="ECO:0000259" key="12">
    <source>
        <dbReference type="PROSITE" id="PS50893"/>
    </source>
</evidence>
<dbReference type="InterPro" id="IPR039421">
    <property type="entry name" value="Type_1_exporter"/>
</dbReference>
<dbReference type="InterPro" id="IPR036640">
    <property type="entry name" value="ABC1_TM_sf"/>
</dbReference>
<dbReference type="Proteomes" id="UP001162640">
    <property type="component" value="Unassembled WGS sequence"/>
</dbReference>
<dbReference type="Pfam" id="PF01419">
    <property type="entry name" value="Jacalin"/>
    <property type="match status" value="1"/>
</dbReference>
<organism evidence="14 15">
    <name type="scientific">Triparma laevis f. inornata</name>
    <dbReference type="NCBI Taxonomy" id="1714386"/>
    <lineage>
        <taxon>Eukaryota</taxon>
        <taxon>Sar</taxon>
        <taxon>Stramenopiles</taxon>
        <taxon>Ochrophyta</taxon>
        <taxon>Bolidophyceae</taxon>
        <taxon>Parmales</taxon>
        <taxon>Triparmaceae</taxon>
        <taxon>Triparma</taxon>
    </lineage>
</organism>
<sequence>MCKTTTDEQPPRSSSFDKDDTKDVSISTPYKRVKSISICRDTGINLITFTYADDTKNVHGHDGGNADSRKVIFTEGEYLTEVTHEQFENFYSAAAAIIFVTNLGRRFEYKPKLGEGNIRNIVYHFAKSATNLKDQLTTLKAQPNHQITALNINKGHLLSLIEHPPPPIPTKTTAPTPNPTPTNPGNAVLILDCKKMATVKYSGKPMDVVHVESEAIKEGLILGEDSEKVSIRKGLQTLASLLGESSDKKNFALILSLLASSSYFDLYASLVTGKVLTMFDESSSSDDTQFNWVDPFYCVLGDCSGVDPNQNEKALILGYFLVMVLKSFLYVTNVYFHHLACDKKNSKTRADCFEKVLSLDQAFFDTKSMAEIRGSMQVESINNTITWNIPYLLARMIKLMIAAYFMVSISLELAFIAIASTIAVQVLVLTPLQKKSSSYHKKESKINIFLDQIKDEALDMTATIKLFSNEKHHTDNYERGQAQYSDHLYNVVFLRVVREFSYSNAQSLSFALVLYWGIVGNARNSVTSASLTGFFLLFSQCQGVFGSLKWHWEQFERDFPSIERFVTLMKEESRLVEKTVTKELPESIRGEVVFDNVQFEYPSRPGETTLKNLSFTISPQKMTAVVGDSGAGKSTIIKLIMRMYDVKEGAVYIDGHDVRDVSLGSLHNRISIVPQTPDLFNASVKENIAYGVDREVSMDEIIAAAKLANCYDFIMKFSNKFDTIVGNRGTQLSVGQKQRLAIARAAIRKPQVLLLDEATSALDAENEALVSTALEKLMIGRTTIVVAHRLCTIQNADEVICMKDGAVIESGRYAELIEKKGGFFKLVQKQMTAGE</sequence>
<keyword evidence="4 11" id="KW-0812">Transmembrane</keyword>
<dbReference type="Gene3D" id="2.100.10.30">
    <property type="entry name" value="Jacalin-like lectin domain"/>
    <property type="match status" value="1"/>
</dbReference>
<evidence type="ECO:0000256" key="6">
    <source>
        <dbReference type="ARBA" id="ARBA00022840"/>
    </source>
</evidence>
<proteinExistence type="inferred from homology"/>
<feature type="transmembrane region" description="Helical" evidence="11">
    <location>
        <begin position="251"/>
        <end position="270"/>
    </location>
</feature>
<dbReference type="GO" id="GO:0005524">
    <property type="term" value="F:ATP binding"/>
    <property type="evidence" value="ECO:0007669"/>
    <property type="project" value="UniProtKB-KW"/>
</dbReference>
<protein>
    <submittedName>
        <fullName evidence="14">Uncharacterized protein</fullName>
    </submittedName>
</protein>
<feature type="transmembrane region" description="Helical" evidence="11">
    <location>
        <begin position="316"/>
        <end position="336"/>
    </location>
</feature>
<reference evidence="15" key="1">
    <citation type="journal article" date="2023" name="Commun. Biol.">
        <title>Genome analysis of Parmales, the sister group of diatoms, reveals the evolutionary specialization of diatoms from phago-mixotrophs to photoautotrophs.</title>
        <authorList>
            <person name="Ban H."/>
            <person name="Sato S."/>
            <person name="Yoshikawa S."/>
            <person name="Yamada K."/>
            <person name="Nakamura Y."/>
            <person name="Ichinomiya M."/>
            <person name="Sato N."/>
            <person name="Blanc-Mathieu R."/>
            <person name="Endo H."/>
            <person name="Kuwata A."/>
            <person name="Ogata H."/>
        </authorList>
    </citation>
    <scope>NUCLEOTIDE SEQUENCE [LARGE SCALE GENOMIC DNA]</scope>
</reference>
<dbReference type="InterPro" id="IPR003593">
    <property type="entry name" value="AAA+_ATPase"/>
</dbReference>
<feature type="transmembrane region" description="Helical" evidence="11">
    <location>
        <begin position="401"/>
        <end position="428"/>
    </location>
</feature>
<dbReference type="Pfam" id="PF00005">
    <property type="entry name" value="ABC_tran"/>
    <property type="match status" value="1"/>
</dbReference>
<evidence type="ECO:0000313" key="14">
    <source>
        <dbReference type="EMBL" id="GMH64185.1"/>
    </source>
</evidence>
<evidence type="ECO:0000256" key="7">
    <source>
        <dbReference type="ARBA" id="ARBA00022967"/>
    </source>
</evidence>
<evidence type="ECO:0000313" key="15">
    <source>
        <dbReference type="Proteomes" id="UP001162640"/>
    </source>
</evidence>